<proteinExistence type="predicted"/>
<name>A0A699JQ26_TANCI</name>
<dbReference type="EMBL" id="BKCJ010435405">
    <property type="protein sequence ID" value="GFA50333.1"/>
    <property type="molecule type" value="Genomic_DNA"/>
</dbReference>
<organism evidence="1">
    <name type="scientific">Tanacetum cinerariifolium</name>
    <name type="common">Dalmatian daisy</name>
    <name type="synonym">Chrysanthemum cinerariifolium</name>
    <dbReference type="NCBI Taxonomy" id="118510"/>
    <lineage>
        <taxon>Eukaryota</taxon>
        <taxon>Viridiplantae</taxon>
        <taxon>Streptophyta</taxon>
        <taxon>Embryophyta</taxon>
        <taxon>Tracheophyta</taxon>
        <taxon>Spermatophyta</taxon>
        <taxon>Magnoliopsida</taxon>
        <taxon>eudicotyledons</taxon>
        <taxon>Gunneridae</taxon>
        <taxon>Pentapetalae</taxon>
        <taxon>asterids</taxon>
        <taxon>campanulids</taxon>
        <taxon>Asterales</taxon>
        <taxon>Asteraceae</taxon>
        <taxon>Asteroideae</taxon>
        <taxon>Anthemideae</taxon>
        <taxon>Anthemidinae</taxon>
        <taxon>Tanacetum</taxon>
    </lineage>
</organism>
<sequence>MVTFIKVEMIEASQRKHLQEETSDWRLDPRMESQRICHELIQPRKSSDRKIIAGLSMILLVVKKLRGEFDVMRNKERAREEECERLQVKCEATMTEMMLESQKWAGYQQSLSTLESKVTSLEAEKARIVSSAILYGRCRAYEQVADMKEPFDLSKVKGYRSSYKKDHTQASNDFSIATFPGLDEFVAYPLAPIEVLLSKKPPFLQRHVPSRTQVLLRTS</sequence>
<comment type="caution">
    <text evidence="1">The sequence shown here is derived from an EMBL/GenBank/DDBJ whole genome shotgun (WGS) entry which is preliminary data.</text>
</comment>
<gene>
    <name evidence="1" type="ORF">Tci_622305</name>
</gene>
<evidence type="ECO:0000313" key="1">
    <source>
        <dbReference type="EMBL" id="GFA50333.1"/>
    </source>
</evidence>
<reference evidence="1" key="1">
    <citation type="journal article" date="2019" name="Sci. Rep.">
        <title>Draft genome of Tanacetum cinerariifolium, the natural source of mosquito coil.</title>
        <authorList>
            <person name="Yamashiro T."/>
            <person name="Shiraishi A."/>
            <person name="Satake H."/>
            <person name="Nakayama K."/>
        </authorList>
    </citation>
    <scope>NUCLEOTIDE SEQUENCE</scope>
</reference>
<accession>A0A699JQ26</accession>
<protein>
    <submittedName>
        <fullName evidence="1">Uncharacterized protein</fullName>
    </submittedName>
</protein>
<dbReference type="AlphaFoldDB" id="A0A699JQ26"/>